<feature type="transmembrane region" description="Helical" evidence="2">
    <location>
        <begin position="162"/>
        <end position="188"/>
    </location>
</feature>
<dbReference type="Pfam" id="PF13828">
    <property type="entry name" value="DUF4190"/>
    <property type="match status" value="1"/>
</dbReference>
<gene>
    <name evidence="4" type="ORF">CLV35_3427</name>
</gene>
<feature type="compositionally biased region" description="Low complexity" evidence="1">
    <location>
        <begin position="37"/>
        <end position="73"/>
    </location>
</feature>
<feature type="compositionally biased region" description="Polar residues" evidence="1">
    <location>
        <begin position="1"/>
        <end position="10"/>
    </location>
</feature>
<dbReference type="EMBL" id="RBWV01000015">
    <property type="protein sequence ID" value="RKS69250.1"/>
    <property type="molecule type" value="Genomic_DNA"/>
</dbReference>
<dbReference type="InParanoid" id="A0A420XL35"/>
<organism evidence="4 5">
    <name type="scientific">Motilibacter peucedani</name>
    <dbReference type="NCBI Taxonomy" id="598650"/>
    <lineage>
        <taxon>Bacteria</taxon>
        <taxon>Bacillati</taxon>
        <taxon>Actinomycetota</taxon>
        <taxon>Actinomycetes</taxon>
        <taxon>Motilibacterales</taxon>
        <taxon>Motilibacteraceae</taxon>
        <taxon>Motilibacter</taxon>
    </lineage>
</organism>
<keyword evidence="2" id="KW-0472">Membrane</keyword>
<proteinExistence type="predicted"/>
<protein>
    <recommendedName>
        <fullName evidence="3">DUF4190 domain-containing protein</fullName>
    </recommendedName>
</protein>
<name>A0A420XL35_9ACTN</name>
<evidence type="ECO:0000256" key="2">
    <source>
        <dbReference type="SAM" id="Phobius"/>
    </source>
</evidence>
<accession>A0A420XL35</accession>
<evidence type="ECO:0000313" key="5">
    <source>
        <dbReference type="Proteomes" id="UP000281955"/>
    </source>
</evidence>
<keyword evidence="5" id="KW-1185">Reference proteome</keyword>
<feature type="region of interest" description="Disordered" evidence="1">
    <location>
        <begin position="1"/>
        <end position="73"/>
    </location>
</feature>
<feature type="transmembrane region" description="Helical" evidence="2">
    <location>
        <begin position="111"/>
        <end position="137"/>
    </location>
</feature>
<sequence length="199" mass="20188">MPTSRGSPRGTSEGIDDVSDSGSTGGPWGSGEPAPEQPSYGSQPYGQPPYGQQQPSGQQQPYQPYGGQPYGAQQQYGAQPYGSQYGAQPFGQQYGQPYGYGYAAPQTEGTAVAALVCAIGSFVVCPVVPAVVALFLARSADAAIRASHGAKTGEGLAKAARIVAWANIVLAVLAVLALGGLLVLGLTLGDSSGTSVDYS</sequence>
<feature type="domain" description="DUF4190" evidence="3">
    <location>
        <begin position="111"/>
        <end position="174"/>
    </location>
</feature>
<evidence type="ECO:0000256" key="1">
    <source>
        <dbReference type="SAM" id="MobiDB-lite"/>
    </source>
</evidence>
<dbReference type="AlphaFoldDB" id="A0A420XL35"/>
<evidence type="ECO:0000259" key="3">
    <source>
        <dbReference type="Pfam" id="PF13828"/>
    </source>
</evidence>
<evidence type="ECO:0000313" key="4">
    <source>
        <dbReference type="EMBL" id="RKS69250.1"/>
    </source>
</evidence>
<keyword evidence="2" id="KW-1133">Transmembrane helix</keyword>
<keyword evidence="2" id="KW-0812">Transmembrane</keyword>
<dbReference type="InterPro" id="IPR025241">
    <property type="entry name" value="DUF4190"/>
</dbReference>
<dbReference type="Proteomes" id="UP000281955">
    <property type="component" value="Unassembled WGS sequence"/>
</dbReference>
<reference evidence="4 5" key="1">
    <citation type="submission" date="2018-10" db="EMBL/GenBank/DDBJ databases">
        <title>Genomic Encyclopedia of Archaeal and Bacterial Type Strains, Phase II (KMG-II): from individual species to whole genera.</title>
        <authorList>
            <person name="Goeker M."/>
        </authorList>
    </citation>
    <scope>NUCLEOTIDE SEQUENCE [LARGE SCALE GENOMIC DNA]</scope>
    <source>
        <strain evidence="4 5">RP-AC37</strain>
    </source>
</reference>
<comment type="caution">
    <text evidence="4">The sequence shown here is derived from an EMBL/GenBank/DDBJ whole genome shotgun (WGS) entry which is preliminary data.</text>
</comment>